<comment type="caution">
    <text evidence="3">The sequence shown here is derived from an EMBL/GenBank/DDBJ whole genome shotgun (WGS) entry which is preliminary data.</text>
</comment>
<sequence>MKLKRNDSDGNEAEVGLSGSSVHSTKLTKRQAPISRQSLPLIHEMLSKTRKSLQLSANTASEYAVTAETAGWNRSTSSDHGGRSFGNSCNTTSSTCTSQNGETEARRSFGLVTPEVTLVQPHAEQEKQARIDKALHSINKLQFESVGLVGRSKEIQTLQHLLSLALPTKKVLLISGASGCGKTALANTALQEPVWAKQGAFVRGKFTNNHTQNTTSTGTCSTNINNHPLSGIGKACNQLCTDMVQRYQQSQPDRLYKMREQLEAQIDAPLLCLLETTILPNLVHILEFSLPSTSSSDCQQVDHPNDKTPEDPGTTTRRARRPSLRRRNTFNQSQLQGFIRSASRQQHPNTTNRRARRPSMGFPESISSYESSLTSGGADPVTISAKRRLAATVDPRHSKQLLQYAIRAFLRIMAADLGDGSPLVFVMDDLQWSDTQSMDMFQAIARDSEMPHNLILVGCFRSNIISSSSQDDKTDKKKDDNHLDADNSNVDTTAEEPQTQSPPLVQAIQQLTEDSQKDDASFHLTQVALGNLSLESVQQLIEELLSVPPSRALELAQICYKRTLGNAFFVKVFLKMLHEINILQFDLGSFSWTWHDKAVERESAATDNVVSLIQTKLKRDEGQRGPMSLLLQVASLLGSSFDRRAILIIWEGLQKAAAQHHDPSTNNEGNVYKHIPKYRDCLLLPANNTDETVDALLEQAAIEMMIEKVGDQNAAKSSNDAGGGDVYYRFGHDSIQEACLSRVPLAELGEFRSIMGHCLHQNLLPDELEQWLFVVVDLLNNNDSGNCSVDVAALNARAAEKAKELAAFRCAVRYVEYGIRNMNASADIMWSHHAKLAILLHSLGAEAEECAGNSDKSDWYCKEVTRQKNIPIVAKMRVNNIVVERLYSNGNYKELWKTCRSILRQLGCRLPRFRKIQQVYATVAMLETKRYYLPTSSDVDKMDRIEDPGKREALSFMIKAASFGLGSKNKPLYVLLCCRCVLWTKRYGLTEFSASAFASFANVIMHEYGDWRTATRVAELALSIERRIGSNYTKTSTLHKVNSFVLGWVRPLWACRPDYIESYTVGMLSGNIEGVGMAVLFLVMSQFFAGANSLAGLDEDLRKYIPELERLKLHTYVMGLRLLHQKVLNLIGAPYNPQTTSLAGTAMQGLDLERHPFIFNTVGKHHICNLCAYFGEYEKGAELALSMGDLFYQTWAGAAYFGFEPFYRAICLYAVARQTGDSKYLKAARKARSLLSKWVSLGAINLVHQVSILDAEDSAIKGNTYQAQKLYNKAIAVAVRGGFLQDAGITNERFALYLVSLGDHATAGHHMSDAIRCFADWGAMRKAEMLTAKHASLLKRLSLTGSRQFACDTTVKELLEKSQELKVK</sequence>
<feature type="compositionally biased region" description="Basic residues" evidence="1">
    <location>
        <begin position="317"/>
        <end position="328"/>
    </location>
</feature>
<feature type="compositionally biased region" description="Low complexity" evidence="1">
    <location>
        <begin position="87"/>
        <end position="98"/>
    </location>
</feature>
<organism evidence="3 4">
    <name type="scientific">Seminavis robusta</name>
    <dbReference type="NCBI Taxonomy" id="568900"/>
    <lineage>
        <taxon>Eukaryota</taxon>
        <taxon>Sar</taxon>
        <taxon>Stramenopiles</taxon>
        <taxon>Ochrophyta</taxon>
        <taxon>Bacillariophyta</taxon>
        <taxon>Bacillariophyceae</taxon>
        <taxon>Bacillariophycidae</taxon>
        <taxon>Naviculales</taxon>
        <taxon>Naviculaceae</taxon>
        <taxon>Seminavis</taxon>
    </lineage>
</organism>
<feature type="region of interest" description="Disordered" evidence="1">
    <location>
        <begin position="467"/>
        <end position="502"/>
    </location>
</feature>
<dbReference type="InterPro" id="IPR053159">
    <property type="entry name" value="Hybrid_Histidine_Kinase"/>
</dbReference>
<protein>
    <recommendedName>
        <fullName evidence="2">Orc1-like AAA ATPase domain-containing protein</fullName>
    </recommendedName>
</protein>
<feature type="compositionally biased region" description="Basic and acidic residues" evidence="1">
    <location>
        <begin position="470"/>
        <end position="485"/>
    </location>
</feature>
<gene>
    <name evidence="3" type="ORF">SEMRO_871_G213790.2</name>
</gene>
<proteinExistence type="predicted"/>
<dbReference type="InterPro" id="IPR027417">
    <property type="entry name" value="P-loop_NTPase"/>
</dbReference>
<dbReference type="EMBL" id="CAICTM010000870">
    <property type="protein sequence ID" value="CAB9517655.1"/>
    <property type="molecule type" value="Genomic_DNA"/>
</dbReference>
<evidence type="ECO:0000313" key="4">
    <source>
        <dbReference type="Proteomes" id="UP001153069"/>
    </source>
</evidence>
<keyword evidence="4" id="KW-1185">Reference proteome</keyword>
<reference evidence="3" key="1">
    <citation type="submission" date="2020-06" db="EMBL/GenBank/DDBJ databases">
        <authorList>
            <consortium name="Plant Systems Biology data submission"/>
        </authorList>
    </citation>
    <scope>NUCLEOTIDE SEQUENCE</scope>
    <source>
        <strain evidence="3">D6</strain>
    </source>
</reference>
<evidence type="ECO:0000313" key="3">
    <source>
        <dbReference type="EMBL" id="CAB9517655.1"/>
    </source>
</evidence>
<dbReference type="Proteomes" id="UP001153069">
    <property type="component" value="Unassembled WGS sequence"/>
</dbReference>
<feature type="compositionally biased region" description="Polar residues" evidence="1">
    <location>
        <begin position="330"/>
        <end position="352"/>
    </location>
</feature>
<dbReference type="Pfam" id="PF13191">
    <property type="entry name" value="AAA_16"/>
    <property type="match status" value="1"/>
</dbReference>
<feature type="region of interest" description="Disordered" evidence="1">
    <location>
        <begin position="1"/>
        <end position="32"/>
    </location>
</feature>
<feature type="region of interest" description="Disordered" evidence="1">
    <location>
        <begin position="294"/>
        <end position="373"/>
    </location>
</feature>
<dbReference type="Gene3D" id="3.40.50.300">
    <property type="entry name" value="P-loop containing nucleotide triphosphate hydrolases"/>
    <property type="match status" value="1"/>
</dbReference>
<dbReference type="SUPFAM" id="SSF52540">
    <property type="entry name" value="P-loop containing nucleoside triphosphate hydrolases"/>
    <property type="match status" value="1"/>
</dbReference>
<evidence type="ECO:0000256" key="1">
    <source>
        <dbReference type="SAM" id="MobiDB-lite"/>
    </source>
</evidence>
<feature type="region of interest" description="Disordered" evidence="1">
    <location>
        <begin position="72"/>
        <end position="104"/>
    </location>
</feature>
<feature type="compositionally biased region" description="Polar residues" evidence="1">
    <location>
        <begin position="486"/>
        <end position="502"/>
    </location>
</feature>
<evidence type="ECO:0000259" key="2">
    <source>
        <dbReference type="Pfam" id="PF13191"/>
    </source>
</evidence>
<dbReference type="InterPro" id="IPR041664">
    <property type="entry name" value="AAA_16"/>
</dbReference>
<dbReference type="PANTHER" id="PTHR43642">
    <property type="entry name" value="HYBRID SIGNAL TRANSDUCTION HISTIDINE KINASE G"/>
    <property type="match status" value="1"/>
</dbReference>
<name>A0A9N8EFS3_9STRA</name>
<feature type="domain" description="Orc1-like AAA ATPase" evidence="2">
    <location>
        <begin position="148"/>
        <end position="457"/>
    </location>
</feature>
<dbReference type="PANTHER" id="PTHR43642:SF1">
    <property type="entry name" value="HYBRID SIGNAL TRANSDUCTION HISTIDINE KINASE G"/>
    <property type="match status" value="1"/>
</dbReference>
<accession>A0A9N8EFS3</accession>